<protein>
    <submittedName>
        <fullName evidence="2">Maturase K</fullName>
    </submittedName>
</protein>
<dbReference type="WBParaSite" id="nRc.2.0.1.t20137-RA">
    <property type="protein sequence ID" value="nRc.2.0.1.t20137-RA"/>
    <property type="gene ID" value="nRc.2.0.1.g20137"/>
</dbReference>
<evidence type="ECO:0000313" key="2">
    <source>
        <dbReference type="WBParaSite" id="nRc.2.0.1.t20137-RA"/>
    </source>
</evidence>
<dbReference type="Proteomes" id="UP000887565">
    <property type="component" value="Unplaced"/>
</dbReference>
<dbReference type="AlphaFoldDB" id="A0A915J356"/>
<keyword evidence="1" id="KW-1185">Reference proteome</keyword>
<accession>A0A915J356</accession>
<evidence type="ECO:0000313" key="1">
    <source>
        <dbReference type="Proteomes" id="UP000887565"/>
    </source>
</evidence>
<proteinExistence type="predicted"/>
<organism evidence="1 2">
    <name type="scientific">Romanomermis culicivorax</name>
    <name type="common">Nematode worm</name>
    <dbReference type="NCBI Taxonomy" id="13658"/>
    <lineage>
        <taxon>Eukaryota</taxon>
        <taxon>Metazoa</taxon>
        <taxon>Ecdysozoa</taxon>
        <taxon>Nematoda</taxon>
        <taxon>Enoplea</taxon>
        <taxon>Dorylaimia</taxon>
        <taxon>Mermithida</taxon>
        <taxon>Mermithoidea</taxon>
        <taxon>Mermithidae</taxon>
        <taxon>Romanomermis</taxon>
    </lineage>
</organism>
<reference evidence="2" key="1">
    <citation type="submission" date="2022-11" db="UniProtKB">
        <authorList>
            <consortium name="WormBaseParasite"/>
        </authorList>
    </citation>
    <scope>IDENTIFICATION</scope>
</reference>
<sequence length="86" mass="10098">MFDENILLKFRLKGLESKTQFVVSRIRSKSLISYNAGPSELHIFTLNHSFCMSTALLRHLPRLFYHWGLDAKEYDKYCSFAETHPT</sequence>
<name>A0A915J356_ROMCU</name>